<dbReference type="SUPFAM" id="SSF53474">
    <property type="entry name" value="alpha/beta-Hydrolases"/>
    <property type="match status" value="1"/>
</dbReference>
<evidence type="ECO:0000259" key="1">
    <source>
        <dbReference type="Pfam" id="PF22749"/>
    </source>
</evidence>
<dbReference type="AlphaFoldDB" id="A0A6L2PYQ8"/>
<evidence type="ECO:0000313" key="3">
    <source>
        <dbReference type="Proteomes" id="UP000502823"/>
    </source>
</evidence>
<dbReference type="FunCoup" id="A0A6L2PYQ8">
    <property type="interactions" value="1907"/>
</dbReference>
<name>A0A6L2PYQ8_COPFO</name>
<protein>
    <recommendedName>
        <fullName evidence="1">Arb2 domain-containing protein</fullName>
    </recommendedName>
</protein>
<dbReference type="InterPro" id="IPR053858">
    <property type="entry name" value="Arb2_dom"/>
</dbReference>
<dbReference type="PANTHER" id="PTHR21357">
    <property type="entry name" value="FAM172 FAMILY PROTEIN HOMOLOG CG10038"/>
    <property type="match status" value="1"/>
</dbReference>
<dbReference type="InterPro" id="IPR048263">
    <property type="entry name" value="Arb2"/>
</dbReference>
<keyword evidence="3" id="KW-1185">Reference proteome</keyword>
<dbReference type="InterPro" id="IPR029058">
    <property type="entry name" value="AB_hydrolase_fold"/>
</dbReference>
<dbReference type="GO" id="GO:0035197">
    <property type="term" value="F:siRNA binding"/>
    <property type="evidence" value="ECO:0007669"/>
    <property type="project" value="TreeGrafter"/>
</dbReference>
<sequence length="313" mass="35039">MTSTEQGWSFPDTIEGFGYTFNTDGQLRKIDPNTGEPGNEPFEFHVTENQDYNQKRYEALGDVITEYVYGLLETEVGLQRMMVPHQGAVQESAFIFVSSDALSKPDRLLVLIPGSGVVKSGQWARSLIINDSLQSGSQIPFIKHARELGYAVIVMNPNENTKVINGKKIKIMNSSNAKEHADYVWKHYVKEVTPKHIAVIAHSYGGFLAVDLATRYFTHFQSSVFAIALTDSVHNLLMQNVPPRVAGYLRKVSRNWASHDAPLDTPLPCEMEGGIPRVSAGHTKHEMTSWSSFESVFTFLQEQYAAVPKKEEL</sequence>
<comment type="caution">
    <text evidence="2">The sequence shown here is derived from an EMBL/GenBank/DDBJ whole genome shotgun (WGS) entry which is preliminary data.</text>
</comment>
<dbReference type="EMBL" id="BLKM01005581">
    <property type="protein sequence ID" value="GFG34877.1"/>
    <property type="molecule type" value="Genomic_DNA"/>
</dbReference>
<gene>
    <name evidence="2" type="ORF">Cfor_10400</name>
</gene>
<organism evidence="2 3">
    <name type="scientific">Coptotermes formosanus</name>
    <name type="common">Formosan subterranean termite</name>
    <dbReference type="NCBI Taxonomy" id="36987"/>
    <lineage>
        <taxon>Eukaryota</taxon>
        <taxon>Metazoa</taxon>
        <taxon>Ecdysozoa</taxon>
        <taxon>Arthropoda</taxon>
        <taxon>Hexapoda</taxon>
        <taxon>Insecta</taxon>
        <taxon>Pterygota</taxon>
        <taxon>Neoptera</taxon>
        <taxon>Polyneoptera</taxon>
        <taxon>Dictyoptera</taxon>
        <taxon>Blattodea</taxon>
        <taxon>Blattoidea</taxon>
        <taxon>Termitoidae</taxon>
        <taxon>Rhinotermitidae</taxon>
        <taxon>Coptotermes</taxon>
    </lineage>
</organism>
<dbReference type="InParanoid" id="A0A6L2PYQ8"/>
<dbReference type="Proteomes" id="UP000502823">
    <property type="component" value="Unassembled WGS sequence"/>
</dbReference>
<dbReference type="GO" id="GO:0005634">
    <property type="term" value="C:nucleus"/>
    <property type="evidence" value="ECO:0007669"/>
    <property type="project" value="TreeGrafter"/>
</dbReference>
<proteinExistence type="predicted"/>
<dbReference type="PANTHER" id="PTHR21357:SF4">
    <property type="entry name" value="FAM172 FAMILY PROTEIN HOMOLOG CG10038"/>
    <property type="match status" value="1"/>
</dbReference>
<dbReference type="OrthoDB" id="421951at2759"/>
<evidence type="ECO:0000313" key="2">
    <source>
        <dbReference type="EMBL" id="GFG34877.1"/>
    </source>
</evidence>
<feature type="domain" description="Arb2" evidence="1">
    <location>
        <begin position="10"/>
        <end position="263"/>
    </location>
</feature>
<reference evidence="3" key="1">
    <citation type="submission" date="2020-01" db="EMBL/GenBank/DDBJ databases">
        <title>Draft genome sequence of the Termite Coptotermes fromosanus.</title>
        <authorList>
            <person name="Itakura S."/>
            <person name="Yosikawa Y."/>
            <person name="Umezawa K."/>
        </authorList>
    </citation>
    <scope>NUCLEOTIDE SEQUENCE [LARGE SCALE GENOMIC DNA]</scope>
</reference>
<dbReference type="GO" id="GO:0031048">
    <property type="term" value="P:regulatory ncRNA-mediated heterochromatin formation"/>
    <property type="evidence" value="ECO:0007669"/>
    <property type="project" value="TreeGrafter"/>
</dbReference>
<dbReference type="Gene3D" id="3.40.50.1820">
    <property type="entry name" value="alpha/beta hydrolase"/>
    <property type="match status" value="1"/>
</dbReference>
<accession>A0A6L2PYQ8</accession>
<dbReference type="Pfam" id="PF22749">
    <property type="entry name" value="Arb2"/>
    <property type="match status" value="1"/>
</dbReference>